<dbReference type="EMBL" id="JAELVF020000001">
    <property type="protein sequence ID" value="MBU7598881.1"/>
    <property type="molecule type" value="Genomic_DNA"/>
</dbReference>
<accession>A0A949N8S7</accession>
<gene>
    <name evidence="2" type="ORF">JGS22_014970</name>
</gene>
<dbReference type="Proteomes" id="UP000694501">
    <property type="component" value="Unassembled WGS sequence"/>
</dbReference>
<evidence type="ECO:0000256" key="1">
    <source>
        <dbReference type="SAM" id="MobiDB-lite"/>
    </source>
</evidence>
<keyword evidence="3" id="KW-1185">Reference proteome</keyword>
<protein>
    <submittedName>
        <fullName evidence="2">Uncharacterized protein</fullName>
    </submittedName>
</protein>
<dbReference type="AlphaFoldDB" id="A0A949N8S7"/>
<feature type="region of interest" description="Disordered" evidence="1">
    <location>
        <begin position="108"/>
        <end position="127"/>
    </location>
</feature>
<reference evidence="2" key="1">
    <citation type="submission" date="2021-06" db="EMBL/GenBank/DDBJ databases">
        <title>Sequencing of actinobacteria type strains.</title>
        <authorList>
            <person name="Nguyen G.-S."/>
            <person name="Wentzel A."/>
        </authorList>
    </citation>
    <scope>NUCLEOTIDE SEQUENCE</scope>
    <source>
        <strain evidence="2">P38-E01</strain>
    </source>
</reference>
<comment type="caution">
    <text evidence="2">The sequence shown here is derived from an EMBL/GenBank/DDBJ whole genome shotgun (WGS) entry which is preliminary data.</text>
</comment>
<evidence type="ECO:0000313" key="3">
    <source>
        <dbReference type="Proteomes" id="UP000694501"/>
    </source>
</evidence>
<name>A0A949N8S7_9ACTN</name>
<dbReference type="RefSeq" id="WP_211041565.1">
    <property type="nucleotide sequence ID" value="NZ_JAELVF020000001.1"/>
</dbReference>
<proteinExistence type="predicted"/>
<sequence length="127" mass="13076">MTRSSSDTTALVDEINHRLADLTSLLSQLPPQQVVRLLPSVLNSSTGALAGFTRLTAAGALISTTEAEQGAVPVKVCLALHRAATGLSSVGQDLAPHLAAVAHLPAPHGAEGLRRPAPAPLVVRRGR</sequence>
<evidence type="ECO:0000313" key="2">
    <source>
        <dbReference type="EMBL" id="MBU7598881.1"/>
    </source>
</evidence>
<organism evidence="2 3">
    <name type="scientific">Streptomyces tardus</name>
    <dbReference type="NCBI Taxonomy" id="2780544"/>
    <lineage>
        <taxon>Bacteria</taxon>
        <taxon>Bacillati</taxon>
        <taxon>Actinomycetota</taxon>
        <taxon>Actinomycetes</taxon>
        <taxon>Kitasatosporales</taxon>
        <taxon>Streptomycetaceae</taxon>
        <taxon>Streptomyces</taxon>
    </lineage>
</organism>